<feature type="compositionally biased region" description="Polar residues" evidence="4">
    <location>
        <begin position="232"/>
        <end position="250"/>
    </location>
</feature>
<dbReference type="Pfam" id="PF26429">
    <property type="entry name" value="DPBB_CI111"/>
    <property type="match status" value="1"/>
</dbReference>
<dbReference type="InterPro" id="IPR041569">
    <property type="entry name" value="AAA_lid_3"/>
</dbReference>
<comment type="similarity">
    <text evidence="1">Belongs to the AAA ATPase family.</text>
</comment>
<keyword evidence="8" id="KW-1185">Reference proteome</keyword>
<dbReference type="InterPro" id="IPR058958">
    <property type="entry name" value="DPBB_CI111"/>
</dbReference>
<feature type="domain" description="AAA+ ATPase" evidence="5">
    <location>
        <begin position="439"/>
        <end position="575"/>
    </location>
</feature>
<dbReference type="PANTHER" id="PTHR23077">
    <property type="entry name" value="AAA-FAMILY ATPASE"/>
    <property type="match status" value="1"/>
</dbReference>
<dbReference type="SUPFAM" id="SSF52540">
    <property type="entry name" value="P-loop containing nucleoside triphosphate hydrolases"/>
    <property type="match status" value="2"/>
</dbReference>
<evidence type="ECO:0000256" key="4">
    <source>
        <dbReference type="SAM" id="MobiDB-lite"/>
    </source>
</evidence>
<dbReference type="GO" id="GO:0005524">
    <property type="term" value="F:ATP binding"/>
    <property type="evidence" value="ECO:0007669"/>
    <property type="project" value="UniProtKB-KW"/>
</dbReference>
<evidence type="ECO:0000313" key="9">
    <source>
        <dbReference type="Proteomes" id="UP000639772"/>
    </source>
</evidence>
<accession>A0A835VB73</accession>
<dbReference type="PROSITE" id="PS00674">
    <property type="entry name" value="AAA"/>
    <property type="match status" value="2"/>
</dbReference>
<keyword evidence="3" id="KW-0067">ATP-binding</keyword>
<dbReference type="GO" id="GO:0009507">
    <property type="term" value="C:chloroplast"/>
    <property type="evidence" value="ECO:0007669"/>
    <property type="project" value="TreeGrafter"/>
</dbReference>
<evidence type="ECO:0000313" key="6">
    <source>
        <dbReference type="EMBL" id="KAG0492277.1"/>
    </source>
</evidence>
<dbReference type="SMART" id="SM00382">
    <property type="entry name" value="AAA"/>
    <property type="match status" value="2"/>
</dbReference>
<dbReference type="Proteomes" id="UP000639772">
    <property type="component" value="Unassembled WGS sequence"/>
</dbReference>
<dbReference type="InterPro" id="IPR050168">
    <property type="entry name" value="AAA_ATPase_domain"/>
</dbReference>
<dbReference type="PANTHER" id="PTHR23077:SF27">
    <property type="entry name" value="ATPASE FAMILY GENE 2 PROTEIN HOMOLOG A"/>
    <property type="match status" value="1"/>
</dbReference>
<comment type="caution">
    <text evidence="6">The sequence shown here is derived from an EMBL/GenBank/DDBJ whole genome shotgun (WGS) entry which is preliminary data.</text>
</comment>
<dbReference type="EMBL" id="JADCNL010000002">
    <property type="protein sequence ID" value="KAG0492277.1"/>
    <property type="molecule type" value="Genomic_DNA"/>
</dbReference>
<dbReference type="FunFam" id="1.10.8.60:FF:000038">
    <property type="entry name" value="spermatogenesis-associated protein 5-like protein 1"/>
    <property type="match status" value="1"/>
</dbReference>
<dbReference type="Proteomes" id="UP000636800">
    <property type="component" value="Chromosome 2"/>
</dbReference>
<dbReference type="InterPro" id="IPR003960">
    <property type="entry name" value="ATPase_AAA_CS"/>
</dbReference>
<evidence type="ECO:0000256" key="1">
    <source>
        <dbReference type="ARBA" id="ARBA00006914"/>
    </source>
</evidence>
<name>A0A835VB73_VANPL</name>
<evidence type="ECO:0000259" key="5">
    <source>
        <dbReference type="SMART" id="SM00382"/>
    </source>
</evidence>
<dbReference type="Gene3D" id="1.10.8.60">
    <property type="match status" value="2"/>
</dbReference>
<dbReference type="InterPro" id="IPR003593">
    <property type="entry name" value="AAA+_ATPase"/>
</dbReference>
<dbReference type="CDD" id="cd19511">
    <property type="entry name" value="RecA-like_CDC48_r2-like"/>
    <property type="match status" value="1"/>
</dbReference>
<protein>
    <recommendedName>
        <fullName evidence="5">AAA+ ATPase domain-containing protein</fullName>
    </recommendedName>
</protein>
<gene>
    <name evidence="7" type="ORF">HPP92_005358</name>
    <name evidence="6" type="ORF">HPP92_005675</name>
</gene>
<organism evidence="6 8">
    <name type="scientific">Vanilla planifolia</name>
    <name type="common">Vanilla</name>
    <dbReference type="NCBI Taxonomy" id="51239"/>
    <lineage>
        <taxon>Eukaryota</taxon>
        <taxon>Viridiplantae</taxon>
        <taxon>Streptophyta</taxon>
        <taxon>Embryophyta</taxon>
        <taxon>Tracheophyta</taxon>
        <taxon>Spermatophyta</taxon>
        <taxon>Magnoliopsida</taxon>
        <taxon>Liliopsida</taxon>
        <taxon>Asparagales</taxon>
        <taxon>Orchidaceae</taxon>
        <taxon>Vanilloideae</taxon>
        <taxon>Vanilleae</taxon>
        <taxon>Vanilla</taxon>
    </lineage>
</organism>
<proteinExistence type="inferred from homology"/>
<dbReference type="Gene3D" id="3.40.50.300">
    <property type="entry name" value="P-loop containing nucleotide triphosphate hydrolases"/>
    <property type="match status" value="2"/>
</dbReference>
<keyword evidence="2" id="KW-0547">Nucleotide-binding</keyword>
<dbReference type="Pfam" id="PF17862">
    <property type="entry name" value="AAA_lid_3"/>
    <property type="match status" value="2"/>
</dbReference>
<feature type="domain" description="AAA+ ATPase" evidence="5">
    <location>
        <begin position="781"/>
        <end position="919"/>
    </location>
</feature>
<sequence length="1014" mass="112056">MPSKGKKPLRSSSINRSSPAPSLAYSLQEQQTTRTDEALDRRFLAVAAARFPQLISESAFCGIVSKIEAPHTKGNHARIWLSEEAMLSSALLPGSLVSVSLAPSGKQGSDGFPLQNFFEDYAVHLEVNIGDSFLNRVGCYFAIASVYPSSEVQKNGAKLSWDLSCTMGFPSIGQALYIFPTGNFSSLGSENSRKSYCHLDLHQSKDLMLSLLPISFYERLPKSNRSIELEFTPNSNQNSESPTTPSSHSNLPAPVNTPPLFKKFHGSTLCVDPSTCLDVSSLKIAFSDEKMKELWEKCASCWIYGRFLLDGNFVRIPICEQFLLFWLEGEKEAPTRNYIHDSISQAKNGVLHGDNVDVSLEKEHVVHFVNAKTKVFLSDFMCIAGKTTREASFPVLDGSESIISKEPCNMPRLGGLSKEFAALDEILKFSFLNEDPLLRYTGVLIYGPPGTGKTTLVSCCTRQVGAQLFLVNGPEIFSQYYGESEQALHDIFDSARKAAPAVVFIDELDAIAPSRKNGGEELSLRMVATLLNLMDEIKRFDRIIVIAATNRPDSIDPALRRPGRLDREIEVGVPSPVQRLDILHTLLGQMNHSLSHAEIESLAFLTHGFVGADLAALCNEAAMNALRHLVRYDTLESHLKGLHARVDALHKDIQGPSVQEVEKTPYNYSLNSLSSLFSDMCLSPSPIWSDNLLRVPESNLKSSSHCSVEVERKVLFEVTVEDFEKSMMKVRPSAMREVMLELPKVRWEDIGGQKEIKKQLIEAIQWPQIYPEAFKRIGILPPKGLLMIGPPGCSKTLMARAVASEAKLNFLAVKGPELFSKWVGESEKAVRSLFAKARANSPAIIFFDEIDGLAVTRGTENDGTSVADRVLSQLLVEMDGLEQRSGVTVIAATNRPDKIDPALLRPGRFDRILDVQPPDLSDREDIFQIHTRKMPCSSDVSLKELASLTAGYTGADIKLACREAAVAALEENLEISQVSMKHFKIGIGRVNPSEVIFYQNLAQQFRRLVDAAAK</sequence>
<dbReference type="EMBL" id="JADCNM010000002">
    <property type="protein sequence ID" value="KAG0494364.1"/>
    <property type="molecule type" value="Genomic_DNA"/>
</dbReference>
<dbReference type="GO" id="GO:0016887">
    <property type="term" value="F:ATP hydrolysis activity"/>
    <property type="evidence" value="ECO:0007669"/>
    <property type="project" value="InterPro"/>
</dbReference>
<evidence type="ECO:0000256" key="3">
    <source>
        <dbReference type="ARBA" id="ARBA00022840"/>
    </source>
</evidence>
<feature type="compositionally biased region" description="Low complexity" evidence="4">
    <location>
        <begin position="10"/>
        <end position="23"/>
    </location>
</feature>
<evidence type="ECO:0000313" key="8">
    <source>
        <dbReference type="Proteomes" id="UP000636800"/>
    </source>
</evidence>
<dbReference type="Pfam" id="PF00004">
    <property type="entry name" value="AAA"/>
    <property type="match status" value="2"/>
</dbReference>
<feature type="region of interest" description="Disordered" evidence="4">
    <location>
        <begin position="231"/>
        <end position="252"/>
    </location>
</feature>
<feature type="region of interest" description="Disordered" evidence="4">
    <location>
        <begin position="1"/>
        <end position="31"/>
    </location>
</feature>
<evidence type="ECO:0000256" key="2">
    <source>
        <dbReference type="ARBA" id="ARBA00022741"/>
    </source>
</evidence>
<evidence type="ECO:0000313" key="7">
    <source>
        <dbReference type="EMBL" id="KAG0494364.1"/>
    </source>
</evidence>
<dbReference type="AlphaFoldDB" id="A0A835VB73"/>
<reference evidence="8 9" key="1">
    <citation type="journal article" date="2020" name="Nat. Food">
        <title>A phased Vanilla planifolia genome enables genetic improvement of flavour and production.</title>
        <authorList>
            <person name="Hasing T."/>
            <person name="Tang H."/>
            <person name="Brym M."/>
            <person name="Khazi F."/>
            <person name="Huang T."/>
            <person name="Chambers A.H."/>
        </authorList>
    </citation>
    <scope>NUCLEOTIDE SEQUENCE [LARGE SCALE GENOMIC DNA]</scope>
    <source>
        <tissue evidence="6">Leaf</tissue>
    </source>
</reference>
<dbReference type="FunFam" id="3.40.50.300:FF:000012">
    <property type="entry name" value="Transitional endoplasmic reticulum ATPase"/>
    <property type="match status" value="1"/>
</dbReference>
<dbReference type="InterPro" id="IPR003959">
    <property type="entry name" value="ATPase_AAA_core"/>
</dbReference>
<dbReference type="FunFam" id="3.40.50.300:FF:000661">
    <property type="entry name" value="calmodulin-interacting protein 111 isoform X1"/>
    <property type="match status" value="1"/>
</dbReference>
<dbReference type="OrthoDB" id="27435at2759"/>
<dbReference type="InterPro" id="IPR027417">
    <property type="entry name" value="P-loop_NTPase"/>
</dbReference>